<dbReference type="GO" id="GO:0003729">
    <property type="term" value="F:mRNA binding"/>
    <property type="evidence" value="ECO:0007669"/>
    <property type="project" value="TreeGrafter"/>
</dbReference>
<feature type="region of interest" description="Disordered" evidence="7">
    <location>
        <begin position="710"/>
        <end position="731"/>
    </location>
</feature>
<feature type="compositionally biased region" description="Polar residues" evidence="7">
    <location>
        <begin position="515"/>
        <end position="527"/>
    </location>
</feature>
<keyword evidence="4" id="KW-0648">Protein biosynthesis</keyword>
<feature type="compositionally biased region" description="Low complexity" evidence="7">
    <location>
        <begin position="718"/>
        <end position="731"/>
    </location>
</feature>
<dbReference type="InterPro" id="IPR003890">
    <property type="entry name" value="MIF4G-like_typ-3"/>
</dbReference>
<feature type="compositionally biased region" description="Polar residues" evidence="7">
    <location>
        <begin position="13"/>
        <end position="30"/>
    </location>
</feature>
<feature type="region of interest" description="Disordered" evidence="7">
    <location>
        <begin position="381"/>
        <end position="431"/>
    </location>
</feature>
<dbReference type="Gene3D" id="1.25.40.180">
    <property type="match status" value="2"/>
</dbReference>
<feature type="domain" description="MI" evidence="8">
    <location>
        <begin position="1628"/>
        <end position="1752"/>
    </location>
</feature>
<keyword evidence="2 9" id="KW-0396">Initiation factor</keyword>
<feature type="compositionally biased region" description="Basic and acidic residues" evidence="7">
    <location>
        <begin position="1"/>
        <end position="12"/>
    </location>
</feature>
<dbReference type="SMART" id="SM00543">
    <property type="entry name" value="MIF4G"/>
    <property type="match status" value="1"/>
</dbReference>
<feature type="region of interest" description="Disordered" evidence="7">
    <location>
        <begin position="1259"/>
        <end position="1286"/>
    </location>
</feature>
<evidence type="ECO:0000256" key="1">
    <source>
        <dbReference type="ARBA" id="ARBA00005775"/>
    </source>
</evidence>
<evidence type="ECO:0000256" key="5">
    <source>
        <dbReference type="ARBA" id="ARBA00067320"/>
    </source>
</evidence>
<feature type="compositionally biased region" description="Basic and acidic residues" evidence="7">
    <location>
        <begin position="396"/>
        <end position="406"/>
    </location>
</feature>
<dbReference type="Gramene" id="OE9A121751T1">
    <property type="protein sequence ID" value="OE9A121751C1"/>
    <property type="gene ID" value="OE9A121751"/>
</dbReference>
<feature type="region of interest" description="Disordered" evidence="7">
    <location>
        <begin position="540"/>
        <end position="606"/>
    </location>
</feature>
<dbReference type="PANTHER" id="PTHR23253">
    <property type="entry name" value="EUKARYOTIC TRANSLATION INITIATION FACTOR 4 GAMMA"/>
    <property type="match status" value="1"/>
</dbReference>
<evidence type="ECO:0000256" key="3">
    <source>
        <dbReference type="ARBA" id="ARBA00022845"/>
    </source>
</evidence>
<evidence type="ECO:0000313" key="10">
    <source>
        <dbReference type="Proteomes" id="UP000594638"/>
    </source>
</evidence>
<gene>
    <name evidence="9" type="ORF">OLEA9_A121751</name>
</gene>
<dbReference type="InterPro" id="IPR016024">
    <property type="entry name" value="ARM-type_fold"/>
</dbReference>
<feature type="compositionally biased region" description="Polar residues" evidence="7">
    <location>
        <begin position="540"/>
        <end position="553"/>
    </location>
</feature>
<dbReference type="FunFam" id="1.25.40.180:FF:000024">
    <property type="entry name" value="Eukaryotic translation initiation factor 4G"/>
    <property type="match status" value="1"/>
</dbReference>
<protein>
    <recommendedName>
        <fullName evidence="5">Eukaryotic translation initiation factor 4G</fullName>
    </recommendedName>
    <alternativeName>
        <fullName evidence="6">Protein synthesis initiation factor 4G</fullName>
    </alternativeName>
</protein>
<feature type="region of interest" description="Disordered" evidence="7">
    <location>
        <begin position="238"/>
        <end position="276"/>
    </location>
</feature>
<evidence type="ECO:0000256" key="4">
    <source>
        <dbReference type="ARBA" id="ARBA00022917"/>
    </source>
</evidence>
<feature type="compositionally biased region" description="Basic and acidic residues" evidence="7">
    <location>
        <begin position="1027"/>
        <end position="1052"/>
    </location>
</feature>
<comment type="caution">
    <text evidence="9">The sequence shown here is derived from an EMBL/GenBank/DDBJ whole genome shotgun (WGS) entry which is preliminary data.</text>
</comment>
<feature type="compositionally biased region" description="Low complexity" evidence="7">
    <location>
        <begin position="255"/>
        <end position="269"/>
    </location>
</feature>
<feature type="compositionally biased region" description="Basic and acidic residues" evidence="7">
    <location>
        <begin position="496"/>
        <end position="510"/>
    </location>
</feature>
<keyword evidence="10" id="KW-1185">Reference proteome</keyword>
<feature type="compositionally biased region" description="Pro residues" evidence="7">
    <location>
        <begin position="418"/>
        <end position="431"/>
    </location>
</feature>
<organism evidence="9 10">
    <name type="scientific">Olea europaea subsp. europaea</name>
    <dbReference type="NCBI Taxonomy" id="158383"/>
    <lineage>
        <taxon>Eukaryota</taxon>
        <taxon>Viridiplantae</taxon>
        <taxon>Streptophyta</taxon>
        <taxon>Embryophyta</taxon>
        <taxon>Tracheophyta</taxon>
        <taxon>Spermatophyta</taxon>
        <taxon>Magnoliopsida</taxon>
        <taxon>eudicotyledons</taxon>
        <taxon>Gunneridae</taxon>
        <taxon>Pentapetalae</taxon>
        <taxon>asterids</taxon>
        <taxon>lamiids</taxon>
        <taxon>Lamiales</taxon>
        <taxon>Oleaceae</taxon>
        <taxon>Oleeae</taxon>
        <taxon>Olea</taxon>
    </lineage>
</organism>
<feature type="region of interest" description="Disordered" evidence="7">
    <location>
        <begin position="1408"/>
        <end position="1454"/>
    </location>
</feature>
<dbReference type="SMART" id="SM00544">
    <property type="entry name" value="MA3"/>
    <property type="match status" value="1"/>
</dbReference>
<feature type="region of interest" description="Disordered" evidence="7">
    <location>
        <begin position="840"/>
        <end position="861"/>
    </location>
</feature>
<dbReference type="OrthoDB" id="514777at2759"/>
<feature type="compositionally biased region" description="Gly residues" evidence="7">
    <location>
        <begin position="35"/>
        <end position="44"/>
    </location>
</feature>
<feature type="region of interest" description="Disordered" evidence="7">
    <location>
        <begin position="787"/>
        <end position="809"/>
    </location>
</feature>
<feature type="compositionally biased region" description="Polar residues" evidence="7">
    <location>
        <begin position="108"/>
        <end position="118"/>
    </location>
</feature>
<dbReference type="SUPFAM" id="SSF48371">
    <property type="entry name" value="ARM repeat"/>
    <property type="match status" value="2"/>
</dbReference>
<dbReference type="PANTHER" id="PTHR23253:SF9">
    <property type="entry name" value="EUKARYOTIC TRANSLATION INITIATION FACTOR 4 GAMMA 2"/>
    <property type="match status" value="1"/>
</dbReference>
<accession>A0A8S0V1D3</accession>
<dbReference type="GO" id="GO:0016281">
    <property type="term" value="C:eukaryotic translation initiation factor 4F complex"/>
    <property type="evidence" value="ECO:0007669"/>
    <property type="project" value="TreeGrafter"/>
</dbReference>
<evidence type="ECO:0000259" key="8">
    <source>
        <dbReference type="PROSITE" id="PS51366"/>
    </source>
</evidence>
<dbReference type="EMBL" id="CACTIH010009111">
    <property type="protein sequence ID" value="CAA3024596.1"/>
    <property type="molecule type" value="Genomic_DNA"/>
</dbReference>
<feature type="compositionally biased region" description="Low complexity" evidence="7">
    <location>
        <begin position="139"/>
        <end position="161"/>
    </location>
</feature>
<evidence type="ECO:0000313" key="9">
    <source>
        <dbReference type="EMBL" id="CAA3024596.1"/>
    </source>
</evidence>
<dbReference type="Gramene" id="OE9A121751T2">
    <property type="protein sequence ID" value="OE9A121751C2"/>
    <property type="gene ID" value="OE9A121751"/>
</dbReference>
<dbReference type="PROSITE" id="PS51366">
    <property type="entry name" value="MI"/>
    <property type="match status" value="1"/>
</dbReference>
<sequence>MSNNRSRGDRTESGQYRKTVRSSSFHQQRQFPGAVKGGGGGGGSSSTTPANHSVPGRSLRKSNSNVQGGQYRVRNPNVIQDSSHSFQAPVVQNGAHGHQPPPGVSDALVTSKSASVTPIDTPAQRIIQAVPRSPSSKVSIAAPSTSASTAGSDTSSSATPAKAPVHPSSAFSLQFGSISPGLMNGMQIPARTSSAPPKLDEQKKDQACYDSSKAAPAVPTPSIPKQLLPIKETRVVGQPNTGEAQPVSKSKRDVQVSAVSAAPPATQAPKSSVHPASGMSMQMQFHQSQVPVHFGVTNPQIQSQTAPTSSLPIPIQMGMSIPLTMGNPTMFVTGLQSAHVMQSQGLMHQGQNLNYSSQMGPQIPPQLGSMGINMTPQFPHQQAAKFTASRKSVKITHPDTHEELRFDGSIGPRSQSNGPPPSQPIPSFPPNHPMSYYSNSYNSSSLFFPSSSSVPLNSAQILPSSQPPRFVNQVTVKPAGGSHVDKGTLPSSAKGESMKPARPHEEDTLRPQKNVEPSSSSYLQMSKPSVEPSYALVSTTSKQSATVSGSVTVETERPKTLSSASEALVDDIASSQSSGAGKARNRTVDGPDSIADEQKKPSNRVQWDQVCAQSPSASGLTSQFPEFPVPETLEAKTSILSRTSVTLETAKESSLVTTATASEAYDSKSDRVAQGKTSQSSNILDTNNVKNMLSQTETLGKKDKGEVILSESSEPHNSSPGTSSKSFSPVSSEIMCNHEESSSQEIVASSRDGSLLGNVQKKLDKYISCSEYVNVVDDLIASTSKLDGGSAIDATAGDDKTSTSDATLSVPDSVTSKEVSVVNSATVDQDSHRVSIPFHSDSVSESENEGIEKASPPPSGIKEKVILEPDVAKSMTPRGKKKKELYRKAEAAITSTDLYMAYKVPEEKKETDAPAQSTENTLSNATDVTQDIAISSVKTGQSKVEPEDWEDAVDISTPKLTLKNEQQVNDCDVDGLMTKKYSRDFLLIFAEQCIDLPEGFEIPSNMAGALMVSSNNISHESYPSRGKKFDRPIGGSRPDHHGSVMGDKDKWSKQPGTLMSGKVDMRMDISYGGNMGFRPGQGGNYGVLVNPRVQTAIQHAGGILTGPMPSLGPQGVMQRNNSDSDRWQRGTAFQKGLMPSPQTPLQAMHKAEKKYEIGKVSDEEENKQRQLKAILNKLTPQNFEKLFEQVKQVNIDNVVTLSGVISQIFDKALMEPTFCEMYANFCFHLAAELPDLSVENERINFKRLLLNKCQEEFERGEREEEEANKADEEGEAKQSEHEREEKRLRARRRMLGNIRLIGELYKKRMLTERIMHECITKLLGQDQNPDEENIEALCKLMSTIGEMIDHPKAKEHMDAYFEIMAQLSNNIKLSPRVRFMLKDSIDLRKNKWQQRRIVEGPKKIDEVHRDAAQERQAQASRLARVPSIGTSGRRGPPLDFAPRAPNMLSSPSSQMGVRAVPLQLHGYGSQDVRSEERHHFENRTMSVSLPQRPLSNDSITLGPQGGLARGMAFRGQPSAPGLPLFEMSSPGDARRREPGLNGFSSMPEWTAYGQRDDLMPRYMPEGFSRLSVYNESNPHEQSINHGNRDIRHADHFFNRSLPASPSTQDRPPSSMQDASSEKMCPEEHLQYKSMAAIKGFYSARDEKEVALCIKELNAPSFYPSMISNWVADSFERKDTERDLLTKLLIGLMKTRDGMISKDQLIKGFEDVLTTLEDAVNDAPRAAEFLGRIFAKVIMENVISLSEVGWLISEGGEEQGHLVEIGLAAEVLGTILETIKSEKGDSVLTQIRSSSNLRLENFRPPPGSKKSWRLDKFT</sequence>
<evidence type="ECO:0000256" key="7">
    <source>
        <dbReference type="SAM" id="MobiDB-lite"/>
    </source>
</evidence>
<dbReference type="Gramene" id="OE9A121751T3">
    <property type="protein sequence ID" value="OE9A121751C3"/>
    <property type="gene ID" value="OE9A121751"/>
</dbReference>
<feature type="compositionally biased region" description="Basic and acidic residues" evidence="7">
    <location>
        <begin position="198"/>
        <end position="207"/>
    </location>
</feature>
<dbReference type="Proteomes" id="UP000594638">
    <property type="component" value="Unassembled WGS sequence"/>
</dbReference>
<dbReference type="Pfam" id="PF02854">
    <property type="entry name" value="MIF4G"/>
    <property type="match status" value="1"/>
</dbReference>
<evidence type="ECO:0000256" key="2">
    <source>
        <dbReference type="ARBA" id="ARBA00022540"/>
    </source>
</evidence>
<dbReference type="GO" id="GO:0003743">
    <property type="term" value="F:translation initiation factor activity"/>
    <property type="evidence" value="ECO:0007669"/>
    <property type="project" value="UniProtKB-KW"/>
</dbReference>
<feature type="region of interest" description="Disordered" evidence="7">
    <location>
        <begin position="1020"/>
        <end position="1057"/>
    </location>
</feature>
<feature type="region of interest" description="Disordered" evidence="7">
    <location>
        <begin position="1798"/>
        <end position="1817"/>
    </location>
</feature>
<keyword evidence="3" id="KW-0810">Translation regulation</keyword>
<feature type="compositionally biased region" description="Polar residues" evidence="7">
    <location>
        <begin position="1601"/>
        <end position="1618"/>
    </location>
</feature>
<feature type="region of interest" description="Disordered" evidence="7">
    <location>
        <begin position="471"/>
        <end position="527"/>
    </location>
</feature>
<reference evidence="9 10" key="1">
    <citation type="submission" date="2019-12" db="EMBL/GenBank/DDBJ databases">
        <authorList>
            <person name="Alioto T."/>
            <person name="Alioto T."/>
            <person name="Gomez Garrido J."/>
        </authorList>
    </citation>
    <scope>NUCLEOTIDE SEQUENCE [LARGE SCALE GENOMIC DNA]</scope>
</reference>
<dbReference type="GO" id="GO:0006417">
    <property type="term" value="P:regulation of translation"/>
    <property type="evidence" value="ECO:0007669"/>
    <property type="project" value="UniProtKB-KW"/>
</dbReference>
<dbReference type="FunFam" id="1.25.40.180:FF:000034">
    <property type="entry name" value="Eukaryotic translation initiation factor 4G"/>
    <property type="match status" value="1"/>
</dbReference>
<feature type="compositionally biased region" description="Polar residues" evidence="7">
    <location>
        <begin position="77"/>
        <end position="86"/>
    </location>
</feature>
<comment type="similarity">
    <text evidence="1">Belongs to the eukaryotic initiation factor 4G family.</text>
</comment>
<dbReference type="Pfam" id="PF02847">
    <property type="entry name" value="MA3"/>
    <property type="match status" value="1"/>
</dbReference>
<feature type="region of interest" description="Disordered" evidence="7">
    <location>
        <begin position="184"/>
        <end position="223"/>
    </location>
</feature>
<feature type="region of interest" description="Disordered" evidence="7">
    <location>
        <begin position="1598"/>
        <end position="1624"/>
    </location>
</feature>
<feature type="region of interest" description="Disordered" evidence="7">
    <location>
        <begin position="1"/>
        <end position="167"/>
    </location>
</feature>
<dbReference type="InterPro" id="IPR003891">
    <property type="entry name" value="Initiation_fac_eIF4g_MI"/>
</dbReference>
<evidence type="ECO:0000256" key="6">
    <source>
        <dbReference type="ARBA" id="ARBA00075135"/>
    </source>
</evidence>
<name>A0A8S0V1D3_OLEEU</name>
<proteinExistence type="inferred from homology"/>